<comment type="similarity">
    <text evidence="3">Belongs to the major facilitator superfamily. TCR/Tet family.</text>
</comment>
<reference evidence="10" key="1">
    <citation type="submission" date="2021-01" db="EMBL/GenBank/DDBJ databases">
        <title>Rhizobium sp. strain KVB221 16S ribosomal RNA gene Genome sequencing and assembly.</title>
        <authorList>
            <person name="Kang M."/>
        </authorList>
    </citation>
    <scope>NUCLEOTIDE SEQUENCE</scope>
    <source>
        <strain evidence="10">KVB221</strain>
    </source>
</reference>
<dbReference type="InterPro" id="IPR036259">
    <property type="entry name" value="MFS_trans_sf"/>
</dbReference>
<dbReference type="PROSITE" id="PS50850">
    <property type="entry name" value="MFS"/>
    <property type="match status" value="1"/>
</dbReference>
<dbReference type="PANTHER" id="PTHR23504:SF15">
    <property type="entry name" value="MAJOR FACILITATOR SUPERFAMILY (MFS) PROFILE DOMAIN-CONTAINING PROTEIN"/>
    <property type="match status" value="1"/>
</dbReference>
<gene>
    <name evidence="10" type="ORF">JJB09_07780</name>
</gene>
<evidence type="ECO:0000256" key="6">
    <source>
        <dbReference type="ARBA" id="ARBA00022989"/>
    </source>
</evidence>
<comment type="caution">
    <text evidence="10">The sequence shown here is derived from an EMBL/GenBank/DDBJ whole genome shotgun (WGS) entry which is preliminary data.</text>
</comment>
<feature type="transmembrane region" description="Helical" evidence="8">
    <location>
        <begin position="52"/>
        <end position="69"/>
    </location>
</feature>
<evidence type="ECO:0000256" key="7">
    <source>
        <dbReference type="ARBA" id="ARBA00023136"/>
    </source>
</evidence>
<feature type="transmembrane region" description="Helical" evidence="8">
    <location>
        <begin position="110"/>
        <end position="127"/>
    </location>
</feature>
<dbReference type="InterPro" id="IPR005829">
    <property type="entry name" value="Sugar_transporter_CS"/>
</dbReference>
<dbReference type="PANTHER" id="PTHR23504">
    <property type="entry name" value="MAJOR FACILITATOR SUPERFAMILY DOMAIN-CONTAINING PROTEIN 10"/>
    <property type="match status" value="1"/>
</dbReference>
<keyword evidence="6 8" id="KW-1133">Transmembrane helix</keyword>
<evidence type="ECO:0000256" key="2">
    <source>
        <dbReference type="ARBA" id="ARBA00004141"/>
    </source>
</evidence>
<evidence type="ECO:0000256" key="3">
    <source>
        <dbReference type="ARBA" id="ARBA00007520"/>
    </source>
</evidence>
<keyword evidence="5 8" id="KW-0812">Transmembrane</keyword>
<feature type="transmembrane region" description="Helical" evidence="8">
    <location>
        <begin position="381"/>
        <end position="399"/>
    </location>
</feature>
<feature type="transmembrane region" description="Helical" evidence="8">
    <location>
        <begin position="12"/>
        <end position="32"/>
    </location>
</feature>
<keyword evidence="7 8" id="KW-0472">Membrane</keyword>
<feature type="domain" description="Major facilitator superfamily (MFS) profile" evidence="9">
    <location>
        <begin position="10"/>
        <end position="405"/>
    </location>
</feature>
<sequence length="417" mass="45289">MIDEKRARRGLALVFVILLMDMMGIALIMPVMPAYLKELTGADVSHAAMEGGWLFLAYAAMQFFFGTFIGNLSDRFGRRPVLLFSVLTFAIDNLICALAGSYWVLFVGRVLAGISGASYATASAYVADISTDENRAKNFGLVGISFGVGFTLGPVIGGFLGEFGPRVPFYAAALIAFLNFVIALFLLPETLDEQHRRKFEWKRANPLGAIRQLRNYKGIGWVASVMFLFWLAHVVYPVAWPFVADYRYGWSQGMIGLSLGLFGVMSAVVMGLILPQLVKRYGEWRTAVIGLVFCVLAFLGYAFATEGWMVFVVIALCCIEGVTDPALRSISAAGVPPSAQGELQGAFTSLSSVTSIIGPLFFTSLFTGFSGPAAPIEFPGMPYFAAALMTVLGLAVFVWRVPNKVLNGLAQKAHQIH</sequence>
<protein>
    <submittedName>
        <fullName evidence="10">TCR/Tet family MFS transporter</fullName>
    </submittedName>
</protein>
<dbReference type="Gene3D" id="1.20.1250.20">
    <property type="entry name" value="MFS general substrate transporter like domains"/>
    <property type="match status" value="1"/>
</dbReference>
<accession>A0A936YKH4</accession>
<name>A0A936YKH4_9HYPH</name>
<organism evidence="10 11">
    <name type="scientific">Rhizobium setariae</name>
    <dbReference type="NCBI Taxonomy" id="2801340"/>
    <lineage>
        <taxon>Bacteria</taxon>
        <taxon>Pseudomonadati</taxon>
        <taxon>Pseudomonadota</taxon>
        <taxon>Alphaproteobacteria</taxon>
        <taxon>Hyphomicrobiales</taxon>
        <taxon>Rhizobiaceae</taxon>
        <taxon>Rhizobium/Agrobacterium group</taxon>
        <taxon>Rhizobium</taxon>
    </lineage>
</organism>
<comment type="subcellular location">
    <subcellularLocation>
        <location evidence="2">Membrane</location>
        <topology evidence="2">Multi-pass membrane protein</topology>
    </subcellularLocation>
</comment>
<dbReference type="AlphaFoldDB" id="A0A936YKH4"/>
<dbReference type="GO" id="GO:0016020">
    <property type="term" value="C:membrane"/>
    <property type="evidence" value="ECO:0007669"/>
    <property type="project" value="UniProtKB-SubCell"/>
</dbReference>
<evidence type="ECO:0000259" key="9">
    <source>
        <dbReference type="PROSITE" id="PS50850"/>
    </source>
</evidence>
<dbReference type="PROSITE" id="PS00216">
    <property type="entry name" value="SUGAR_TRANSPORT_1"/>
    <property type="match status" value="1"/>
</dbReference>
<dbReference type="GO" id="GO:0022857">
    <property type="term" value="F:transmembrane transporter activity"/>
    <property type="evidence" value="ECO:0007669"/>
    <property type="project" value="InterPro"/>
</dbReference>
<dbReference type="RefSeq" id="WP_201655675.1">
    <property type="nucleotide sequence ID" value="NZ_JAEQNC010000004.1"/>
</dbReference>
<evidence type="ECO:0000313" key="11">
    <source>
        <dbReference type="Proteomes" id="UP000633219"/>
    </source>
</evidence>
<feature type="transmembrane region" description="Helical" evidence="8">
    <location>
        <begin position="255"/>
        <end position="274"/>
    </location>
</feature>
<comment type="function">
    <text evidence="1">Resistance to tetracycline by an active tetracycline efflux. This is an energy-dependent process that decreases the accumulation of the antibiotic in whole cells. This protein functions as a metal-tetracycline/H(+) antiporter.</text>
</comment>
<keyword evidence="11" id="KW-1185">Reference proteome</keyword>
<dbReference type="PRINTS" id="PR01035">
    <property type="entry name" value="TCRTETA"/>
</dbReference>
<feature type="transmembrane region" description="Helical" evidence="8">
    <location>
        <begin position="309"/>
        <end position="327"/>
    </location>
</feature>
<dbReference type="InterPro" id="IPR011701">
    <property type="entry name" value="MFS"/>
</dbReference>
<feature type="transmembrane region" description="Helical" evidence="8">
    <location>
        <begin position="167"/>
        <end position="187"/>
    </location>
</feature>
<dbReference type="Proteomes" id="UP000633219">
    <property type="component" value="Unassembled WGS sequence"/>
</dbReference>
<evidence type="ECO:0000313" key="10">
    <source>
        <dbReference type="EMBL" id="MBL0371923.1"/>
    </source>
</evidence>
<evidence type="ECO:0000256" key="4">
    <source>
        <dbReference type="ARBA" id="ARBA00022448"/>
    </source>
</evidence>
<dbReference type="SUPFAM" id="SSF103473">
    <property type="entry name" value="MFS general substrate transporter"/>
    <property type="match status" value="1"/>
</dbReference>
<evidence type="ECO:0000256" key="5">
    <source>
        <dbReference type="ARBA" id="ARBA00022692"/>
    </source>
</evidence>
<proteinExistence type="inferred from homology"/>
<feature type="transmembrane region" description="Helical" evidence="8">
    <location>
        <begin position="139"/>
        <end position="161"/>
    </location>
</feature>
<feature type="transmembrane region" description="Helical" evidence="8">
    <location>
        <begin position="219"/>
        <end position="243"/>
    </location>
</feature>
<feature type="transmembrane region" description="Helical" evidence="8">
    <location>
        <begin position="81"/>
        <end position="104"/>
    </location>
</feature>
<dbReference type="CDD" id="cd17388">
    <property type="entry name" value="MFS_TetA"/>
    <property type="match status" value="1"/>
</dbReference>
<keyword evidence="4" id="KW-0813">Transport</keyword>
<dbReference type="EMBL" id="JAEQNC010000004">
    <property type="protein sequence ID" value="MBL0371923.1"/>
    <property type="molecule type" value="Genomic_DNA"/>
</dbReference>
<dbReference type="Pfam" id="PF07690">
    <property type="entry name" value="MFS_1"/>
    <property type="match status" value="1"/>
</dbReference>
<dbReference type="InterPro" id="IPR020846">
    <property type="entry name" value="MFS_dom"/>
</dbReference>
<dbReference type="InterPro" id="IPR001958">
    <property type="entry name" value="Tet-R_TetA/multi-R_MdtG-like"/>
</dbReference>
<evidence type="ECO:0000256" key="8">
    <source>
        <dbReference type="SAM" id="Phobius"/>
    </source>
</evidence>
<feature type="transmembrane region" description="Helical" evidence="8">
    <location>
        <begin position="286"/>
        <end position="303"/>
    </location>
</feature>
<feature type="transmembrane region" description="Helical" evidence="8">
    <location>
        <begin position="347"/>
        <end position="369"/>
    </location>
</feature>
<evidence type="ECO:0000256" key="1">
    <source>
        <dbReference type="ARBA" id="ARBA00003279"/>
    </source>
</evidence>